<organism evidence="1">
    <name type="scientific">Lygus hesperus</name>
    <name type="common">Western plant bug</name>
    <dbReference type="NCBI Taxonomy" id="30085"/>
    <lineage>
        <taxon>Eukaryota</taxon>
        <taxon>Metazoa</taxon>
        <taxon>Ecdysozoa</taxon>
        <taxon>Arthropoda</taxon>
        <taxon>Hexapoda</taxon>
        <taxon>Insecta</taxon>
        <taxon>Pterygota</taxon>
        <taxon>Neoptera</taxon>
        <taxon>Paraneoptera</taxon>
        <taxon>Hemiptera</taxon>
        <taxon>Heteroptera</taxon>
        <taxon>Panheteroptera</taxon>
        <taxon>Cimicomorpha</taxon>
        <taxon>Miridae</taxon>
        <taxon>Mirini</taxon>
        <taxon>Lygus</taxon>
    </lineage>
</organism>
<gene>
    <name evidence="1" type="ORF">g.77140</name>
</gene>
<proteinExistence type="predicted"/>
<dbReference type="EMBL" id="GDHC01010073">
    <property type="protein sequence ID" value="JAQ08556.1"/>
    <property type="molecule type" value="Transcribed_RNA"/>
</dbReference>
<sequence>MICPSYLAGTQGTTIFHAAYGHSGPPCPLRFLYSTPLQLFYSFRFCIPLLQHLHHQFPQTSLQFGLFSSSLQECPAVSNPGSSKFLLAAHCTKMKDFSSKKNPKWKQTYSLIEFKKNHRIS</sequence>
<protein>
    <submittedName>
        <fullName evidence="1">Uncharacterized protein</fullName>
    </submittedName>
</protein>
<dbReference type="AlphaFoldDB" id="A0A146LP81"/>
<name>A0A146LP81_LYGHE</name>
<accession>A0A146LP81</accession>
<evidence type="ECO:0000313" key="1">
    <source>
        <dbReference type="EMBL" id="JAQ08556.1"/>
    </source>
</evidence>
<reference evidence="1" key="1">
    <citation type="journal article" date="2016" name="Gigascience">
        <title>De novo construction of an expanded transcriptome assembly for the western tarnished plant bug, Lygus hesperus.</title>
        <authorList>
            <person name="Tassone E.E."/>
            <person name="Geib S.M."/>
            <person name="Hall B."/>
            <person name="Fabrick J.A."/>
            <person name="Brent C.S."/>
            <person name="Hull J.J."/>
        </authorList>
    </citation>
    <scope>NUCLEOTIDE SEQUENCE</scope>
</reference>